<feature type="region of interest" description="Disordered" evidence="22">
    <location>
        <begin position="405"/>
        <end position="424"/>
    </location>
</feature>
<feature type="transmembrane region" description="Helical" evidence="23">
    <location>
        <begin position="970"/>
        <end position="991"/>
    </location>
</feature>
<evidence type="ECO:0000256" key="20">
    <source>
        <dbReference type="ARBA" id="ARBA00048599"/>
    </source>
</evidence>
<dbReference type="SUPFAM" id="SSF56784">
    <property type="entry name" value="HAD-like"/>
    <property type="match status" value="1"/>
</dbReference>
<dbReference type="Proteomes" id="UP000799538">
    <property type="component" value="Unassembled WGS sequence"/>
</dbReference>
<keyword evidence="15" id="KW-0406">Ion transport</keyword>
<dbReference type="GO" id="GO:0008554">
    <property type="term" value="F:P-type sodium transporter activity"/>
    <property type="evidence" value="ECO:0007669"/>
    <property type="project" value="UniProtKB-EC"/>
</dbReference>
<dbReference type="InterPro" id="IPR018303">
    <property type="entry name" value="ATPase_P-typ_P_site"/>
</dbReference>
<keyword evidence="4" id="KW-1003">Cell membrane</keyword>
<dbReference type="InterPro" id="IPR044492">
    <property type="entry name" value="P_typ_ATPase_HD_dom"/>
</dbReference>
<evidence type="ECO:0000256" key="22">
    <source>
        <dbReference type="SAM" id="MobiDB-lite"/>
    </source>
</evidence>
<feature type="domain" description="Cation-transporting P-type ATPase N-terminal" evidence="24">
    <location>
        <begin position="23"/>
        <end position="97"/>
    </location>
</feature>
<dbReference type="PRINTS" id="PR00119">
    <property type="entry name" value="CATATPASE"/>
</dbReference>
<dbReference type="InterPro" id="IPR023298">
    <property type="entry name" value="ATPase_P-typ_TM_dom_sf"/>
</dbReference>
<dbReference type="InterPro" id="IPR006068">
    <property type="entry name" value="ATPase_P-typ_cation-transptr_C"/>
</dbReference>
<evidence type="ECO:0000256" key="4">
    <source>
        <dbReference type="ARBA" id="ARBA00022475"/>
    </source>
</evidence>
<evidence type="ECO:0000256" key="3">
    <source>
        <dbReference type="ARBA" id="ARBA00022448"/>
    </source>
</evidence>
<keyword evidence="10" id="KW-0460">Magnesium</keyword>
<dbReference type="FunFam" id="1.20.1110.10:FF:000020">
    <property type="entry name" value="Sodium ion P-type ATPase"/>
    <property type="match status" value="1"/>
</dbReference>
<keyword evidence="16 23" id="KW-0472">Membrane</keyword>
<dbReference type="GO" id="GO:0046872">
    <property type="term" value="F:metal ion binding"/>
    <property type="evidence" value="ECO:0007669"/>
    <property type="project" value="UniProtKB-KW"/>
</dbReference>
<name>A0A6A6G6N7_9PEZI</name>
<dbReference type="InterPro" id="IPR059000">
    <property type="entry name" value="ATPase_P-type_domA"/>
</dbReference>
<dbReference type="SUPFAM" id="SSF81653">
    <property type="entry name" value="Calcium ATPase, transduction domain A"/>
    <property type="match status" value="1"/>
</dbReference>
<feature type="transmembrane region" description="Helical" evidence="23">
    <location>
        <begin position="101"/>
        <end position="120"/>
    </location>
</feature>
<evidence type="ECO:0000256" key="21">
    <source>
        <dbReference type="ARBA" id="ARBA00049499"/>
    </source>
</evidence>
<dbReference type="FunFam" id="3.40.50.1000:FF:000047">
    <property type="entry name" value="Sodium P-type ATPase"/>
    <property type="match status" value="1"/>
</dbReference>
<evidence type="ECO:0000256" key="5">
    <source>
        <dbReference type="ARBA" id="ARBA00022538"/>
    </source>
</evidence>
<evidence type="ECO:0000256" key="19">
    <source>
        <dbReference type="ARBA" id="ARBA00035029"/>
    </source>
</evidence>
<dbReference type="InterPro" id="IPR001757">
    <property type="entry name" value="P_typ_ATPase"/>
</dbReference>
<dbReference type="Gene3D" id="2.70.150.10">
    <property type="entry name" value="Calcium-transporting ATPase, cytoplasmic transduction domain A"/>
    <property type="match status" value="1"/>
</dbReference>
<organism evidence="25 26">
    <name type="scientific">Elsinoe ampelina</name>
    <dbReference type="NCBI Taxonomy" id="302913"/>
    <lineage>
        <taxon>Eukaryota</taxon>
        <taxon>Fungi</taxon>
        <taxon>Dikarya</taxon>
        <taxon>Ascomycota</taxon>
        <taxon>Pezizomycotina</taxon>
        <taxon>Dothideomycetes</taxon>
        <taxon>Dothideomycetidae</taxon>
        <taxon>Myriangiales</taxon>
        <taxon>Elsinoaceae</taxon>
        <taxon>Elsinoe</taxon>
    </lineage>
</organism>
<dbReference type="SMART" id="SM00831">
    <property type="entry name" value="Cation_ATPase_N"/>
    <property type="match status" value="1"/>
</dbReference>
<dbReference type="InterPro" id="IPR023299">
    <property type="entry name" value="ATPase_P-typ_cyto_dom_N"/>
</dbReference>
<dbReference type="EC" id="7.2.2.3" evidence="19"/>
<dbReference type="NCBIfam" id="TIGR01494">
    <property type="entry name" value="ATPase_P-type"/>
    <property type="match status" value="3"/>
</dbReference>
<evidence type="ECO:0000256" key="14">
    <source>
        <dbReference type="ARBA" id="ARBA00023053"/>
    </source>
</evidence>
<dbReference type="Pfam" id="PF13246">
    <property type="entry name" value="Cation_ATPase"/>
    <property type="match status" value="1"/>
</dbReference>
<dbReference type="Gene3D" id="1.20.1110.10">
    <property type="entry name" value="Calcium-transporting ATPase, transmembrane domain"/>
    <property type="match status" value="2"/>
</dbReference>
<evidence type="ECO:0000256" key="2">
    <source>
        <dbReference type="ARBA" id="ARBA00004651"/>
    </source>
</evidence>
<dbReference type="NCBIfam" id="TIGR01523">
    <property type="entry name" value="ATPase-IID_K-Na"/>
    <property type="match status" value="1"/>
</dbReference>
<feature type="transmembrane region" description="Helical" evidence="23">
    <location>
        <begin position="77"/>
        <end position="95"/>
    </location>
</feature>
<comment type="similarity">
    <text evidence="18">Belongs to the cation transport ATPase (P-type) (TC 3.A.3) family. Type IID subfamily.</text>
</comment>
<dbReference type="Pfam" id="PF00689">
    <property type="entry name" value="Cation_ATPase_C"/>
    <property type="match status" value="1"/>
</dbReference>
<evidence type="ECO:0000256" key="10">
    <source>
        <dbReference type="ARBA" id="ARBA00022842"/>
    </source>
</evidence>
<evidence type="ECO:0000256" key="23">
    <source>
        <dbReference type="SAM" id="Phobius"/>
    </source>
</evidence>
<dbReference type="GO" id="GO:0005886">
    <property type="term" value="C:plasma membrane"/>
    <property type="evidence" value="ECO:0007669"/>
    <property type="project" value="UniProtKB-SubCell"/>
</dbReference>
<sequence length="1075" mass="117303">MTKGTNRLAGHVSGQSNRPLSKPAHSLSVQQVLDELNTEAWSGIDEGEAKRRLDDYGANEIGDVEGVSIWKVLVAQVANAMTLVLIMAMVVSFAIRSWIEGGVVTAVILLNIVVGFFQEYSAEKTMDSLRSLSSPTARLIRGGQQMTVPSNEVVPGDVIEIKTGDTLPADVRIFDAVNFETDEALLTGESLPVRKQEDTTFPDDTGPGDRLNVAYSSSNVTKGRAKGIVFATGPFTEIGAIAAQLRETESKVRPVKRKENGKAKPHRYLEAYTLTFTDAIGRFLGVNVGTPLQKKLSKLAILLFGIAVVCAIIVLGANEFSERQEVVIYAVATGLSMIPASLVVVLTITLAAGTKTMVKRHVIVRNLKALEALGGVTDICSDKTGTLTQGKMIARGAWIPGRGTYTIENSDSPQDPTAGQVRHHDDAPHQLDLKAGAEAGGTVLSSEQVGQHNQGYLENFLRVAALANLAVVKQDKEGAWEARGDPTEIAIQVFAARFGMNRSSLVNGEGNTWDDLVELPFDSDVKKMSVIMTHSTGNHVFTKGAVERVLGSCTDYSSDEGGESTAVTEEFKQGVLKNMEALASLGLRVLALASKPWPHDVEKGAEVDRAAVESDLVFRGLIGLYDPPRAESAPAVRQCHEAGIEVHMLTGDHPETAKAIAIEVGILPSQDRMKRIPRDVAEKLVMAASDFDKLTDDEIDELPTLPLVVARCAPSTKVRMIEALHRRGRFCAMTGDGVNDSPSLKRADVGIAMGQAGSDVAKEASDIVLTDDNFASILAAIEEGRRILDNIQKFVLHVLAENVAQAGTLLIGLAFKDNTGLSVFPLAPVQVVWIIMATSGLPDMGLGFERAVPVILQRPPQSLKAGIFTTEFIVDMVVYGLWIAALCLSSFVLVVYGFGNGELGTGCNETYSQTCELVFRARATTFACLTWFALFLAWEMIDMRRSFFRMQPGSKRWFTQWILDIWRNQFLFWAVIAGFVTLFPLIYIPVLNTVVFKHAPIDWEWAIVFIAAGIFFAGVESWKWAKRIFFRRRAKNKMGHAFKDMDVEDRVFGRFYEGGDLKSDQSSEEKKDEVA</sequence>
<dbReference type="InterPro" id="IPR008250">
    <property type="entry name" value="ATPase_P-typ_transduc_dom_A_sf"/>
</dbReference>
<dbReference type="Pfam" id="PF00690">
    <property type="entry name" value="Cation_ATPase_N"/>
    <property type="match status" value="1"/>
</dbReference>
<dbReference type="GO" id="GO:0016887">
    <property type="term" value="F:ATP hydrolysis activity"/>
    <property type="evidence" value="ECO:0007669"/>
    <property type="project" value="InterPro"/>
</dbReference>
<keyword evidence="6 23" id="KW-0812">Transmembrane</keyword>
<evidence type="ECO:0000256" key="9">
    <source>
        <dbReference type="ARBA" id="ARBA00022840"/>
    </source>
</evidence>
<dbReference type="EMBL" id="ML992510">
    <property type="protein sequence ID" value="KAF2221259.1"/>
    <property type="molecule type" value="Genomic_DNA"/>
</dbReference>
<dbReference type="InterPro" id="IPR006414">
    <property type="entry name" value="P-type_ATPase_IID"/>
</dbReference>
<accession>A0A6A6G6N7</accession>
<evidence type="ECO:0000313" key="25">
    <source>
        <dbReference type="EMBL" id="KAF2221259.1"/>
    </source>
</evidence>
<dbReference type="CDD" id="cd02086">
    <property type="entry name" value="P-type_ATPase_Na_ENA"/>
    <property type="match status" value="1"/>
</dbReference>
<dbReference type="Pfam" id="PF00122">
    <property type="entry name" value="E1-E2_ATPase"/>
    <property type="match status" value="1"/>
</dbReference>
<evidence type="ECO:0000256" key="15">
    <source>
        <dbReference type="ARBA" id="ARBA00023065"/>
    </source>
</evidence>
<feature type="transmembrane region" description="Helical" evidence="23">
    <location>
        <begin position="1003"/>
        <end position="1025"/>
    </location>
</feature>
<feature type="transmembrane region" description="Helical" evidence="23">
    <location>
        <begin position="877"/>
        <end position="899"/>
    </location>
</feature>
<proteinExistence type="inferred from homology"/>
<dbReference type="FunFam" id="3.40.1110.10:FF:000039">
    <property type="entry name" value="Sodium P-type ATPase"/>
    <property type="match status" value="1"/>
</dbReference>
<dbReference type="OrthoDB" id="3352408at2759"/>
<comment type="cofactor">
    <cofactor evidence="1">
        <name>Mg(2+)</name>
        <dbReference type="ChEBI" id="CHEBI:18420"/>
    </cofactor>
</comment>
<evidence type="ECO:0000259" key="24">
    <source>
        <dbReference type="SMART" id="SM00831"/>
    </source>
</evidence>
<evidence type="ECO:0000256" key="16">
    <source>
        <dbReference type="ARBA" id="ARBA00023136"/>
    </source>
</evidence>
<evidence type="ECO:0000256" key="12">
    <source>
        <dbReference type="ARBA" id="ARBA00022967"/>
    </source>
</evidence>
<dbReference type="FunFam" id="1.20.1110.10:FF:000015">
    <property type="entry name" value="Sodium ion P-type ATPase"/>
    <property type="match status" value="1"/>
</dbReference>
<keyword evidence="14" id="KW-0915">Sodium</keyword>
<keyword evidence="26" id="KW-1185">Reference proteome</keyword>
<evidence type="ECO:0000256" key="17">
    <source>
        <dbReference type="ARBA" id="ARBA00023201"/>
    </source>
</evidence>
<dbReference type="AlphaFoldDB" id="A0A6A6G6N7"/>
<feature type="transmembrane region" description="Helical" evidence="23">
    <location>
        <begin position="326"/>
        <end position="351"/>
    </location>
</feature>
<evidence type="ECO:0000256" key="7">
    <source>
        <dbReference type="ARBA" id="ARBA00022723"/>
    </source>
</evidence>
<comment type="catalytic activity">
    <reaction evidence="20">
        <text>K(+)(in) + ATP + H2O = K(+)(out) + ADP + phosphate + H(+)</text>
        <dbReference type="Rhea" id="RHEA:75815"/>
        <dbReference type="ChEBI" id="CHEBI:15377"/>
        <dbReference type="ChEBI" id="CHEBI:15378"/>
        <dbReference type="ChEBI" id="CHEBI:29103"/>
        <dbReference type="ChEBI" id="CHEBI:30616"/>
        <dbReference type="ChEBI" id="CHEBI:43474"/>
        <dbReference type="ChEBI" id="CHEBI:456216"/>
    </reaction>
</comment>
<keyword evidence="9" id="KW-0067">ATP-binding</keyword>
<feature type="region of interest" description="Disordered" evidence="22">
    <location>
        <begin position="1"/>
        <end position="23"/>
    </location>
</feature>
<keyword evidence="17" id="KW-0739">Sodium transport</keyword>
<dbReference type="SUPFAM" id="SSF81665">
    <property type="entry name" value="Calcium ATPase, transmembrane domain M"/>
    <property type="match status" value="1"/>
</dbReference>
<dbReference type="SFLD" id="SFLDF00027">
    <property type="entry name" value="p-type_atpase"/>
    <property type="match status" value="1"/>
</dbReference>
<dbReference type="SFLD" id="SFLDS00003">
    <property type="entry name" value="Haloacid_Dehalogenase"/>
    <property type="match status" value="1"/>
</dbReference>
<keyword evidence="12" id="KW-1278">Translocase</keyword>
<feature type="transmembrane region" description="Helical" evidence="23">
    <location>
        <begin position="299"/>
        <end position="320"/>
    </location>
</feature>
<dbReference type="SFLD" id="SFLDG00002">
    <property type="entry name" value="C1.7:_P-type_atpase_like"/>
    <property type="match status" value="1"/>
</dbReference>
<keyword evidence="5" id="KW-0633">Potassium transport</keyword>
<dbReference type="SUPFAM" id="SSF81660">
    <property type="entry name" value="Metal cation-transporting ATPase, ATP-binding domain N"/>
    <property type="match status" value="1"/>
</dbReference>
<keyword evidence="13 23" id="KW-1133">Transmembrane helix</keyword>
<evidence type="ECO:0000256" key="11">
    <source>
        <dbReference type="ARBA" id="ARBA00022958"/>
    </source>
</evidence>
<dbReference type="GO" id="GO:0006813">
    <property type="term" value="P:potassium ion transport"/>
    <property type="evidence" value="ECO:0007669"/>
    <property type="project" value="UniProtKB-KW"/>
</dbReference>
<keyword evidence="8" id="KW-0547">Nucleotide-binding</keyword>
<evidence type="ECO:0000256" key="1">
    <source>
        <dbReference type="ARBA" id="ARBA00001946"/>
    </source>
</evidence>
<dbReference type="InterPro" id="IPR004014">
    <property type="entry name" value="ATPase_P-typ_cation-transptr_N"/>
</dbReference>
<dbReference type="PANTHER" id="PTHR42861">
    <property type="entry name" value="CALCIUM-TRANSPORTING ATPASE"/>
    <property type="match status" value="1"/>
</dbReference>
<dbReference type="GO" id="GO:0005524">
    <property type="term" value="F:ATP binding"/>
    <property type="evidence" value="ECO:0007669"/>
    <property type="project" value="UniProtKB-KW"/>
</dbReference>
<feature type="transmembrane region" description="Helical" evidence="23">
    <location>
        <begin position="919"/>
        <end position="941"/>
    </location>
</feature>
<reference evidence="26" key="1">
    <citation type="journal article" date="2020" name="Stud. Mycol.">
        <title>101 Dothideomycetes genomes: A test case for predicting lifestyles and emergence of pathogens.</title>
        <authorList>
            <person name="Haridas S."/>
            <person name="Albert R."/>
            <person name="Binder M."/>
            <person name="Bloem J."/>
            <person name="LaButti K."/>
            <person name="Salamov A."/>
            <person name="Andreopoulos B."/>
            <person name="Baker S."/>
            <person name="Barry K."/>
            <person name="Bills G."/>
            <person name="Bluhm B."/>
            <person name="Cannon C."/>
            <person name="Castanera R."/>
            <person name="Culley D."/>
            <person name="Daum C."/>
            <person name="Ezra D."/>
            <person name="Gonzalez J."/>
            <person name="Henrissat B."/>
            <person name="Kuo A."/>
            <person name="Liang C."/>
            <person name="Lipzen A."/>
            <person name="Lutzoni F."/>
            <person name="Magnuson J."/>
            <person name="Mondo S."/>
            <person name="Nolan M."/>
            <person name="Ohm R."/>
            <person name="Pangilinan J."/>
            <person name="Park H.-J."/>
            <person name="Ramirez L."/>
            <person name="Alfaro M."/>
            <person name="Sun H."/>
            <person name="Tritt A."/>
            <person name="Yoshinaga Y."/>
            <person name="Zwiers L.-H."/>
            <person name="Turgeon B."/>
            <person name="Goodwin S."/>
            <person name="Spatafora J."/>
            <person name="Crous P."/>
            <person name="Grigoriev I."/>
        </authorList>
    </citation>
    <scope>NUCLEOTIDE SEQUENCE [LARGE SCALE GENOMIC DNA]</scope>
    <source>
        <strain evidence="26">CECT 20119</strain>
    </source>
</reference>
<comment type="subcellular location">
    <subcellularLocation>
        <location evidence="2">Cell membrane</location>
        <topology evidence="2">Multi-pass membrane protein</topology>
    </subcellularLocation>
</comment>
<keyword evidence="11" id="KW-0630">Potassium</keyword>
<keyword evidence="7" id="KW-0479">Metal-binding</keyword>
<protein>
    <recommendedName>
        <fullName evidence="19">P-type Na(+) transporter</fullName>
        <ecNumber evidence="19">7.2.2.3</ecNumber>
    </recommendedName>
</protein>
<dbReference type="PROSITE" id="PS00154">
    <property type="entry name" value="ATPASE_E1_E2"/>
    <property type="match status" value="1"/>
</dbReference>
<evidence type="ECO:0000256" key="13">
    <source>
        <dbReference type="ARBA" id="ARBA00022989"/>
    </source>
</evidence>
<evidence type="ECO:0000256" key="18">
    <source>
        <dbReference type="ARBA" id="ARBA00035017"/>
    </source>
</evidence>
<gene>
    <name evidence="25" type="ORF">BDZ85DRAFT_283334</name>
</gene>
<evidence type="ECO:0000256" key="8">
    <source>
        <dbReference type="ARBA" id="ARBA00022741"/>
    </source>
</evidence>
<comment type="catalytic activity">
    <reaction evidence="21">
        <text>Na(+)(in) + ATP + H2O = Na(+)(out) + ADP + phosphate + H(+)</text>
        <dbReference type="Rhea" id="RHEA:14633"/>
        <dbReference type="ChEBI" id="CHEBI:15377"/>
        <dbReference type="ChEBI" id="CHEBI:15378"/>
        <dbReference type="ChEBI" id="CHEBI:29101"/>
        <dbReference type="ChEBI" id="CHEBI:30616"/>
        <dbReference type="ChEBI" id="CHEBI:43474"/>
        <dbReference type="ChEBI" id="CHEBI:456216"/>
        <dbReference type="EC" id="7.2.2.3"/>
    </reaction>
    <physiologicalReaction direction="left-to-right" evidence="21">
        <dbReference type="Rhea" id="RHEA:14634"/>
    </physiologicalReaction>
</comment>
<dbReference type="InterPro" id="IPR036412">
    <property type="entry name" value="HAD-like_sf"/>
</dbReference>
<keyword evidence="3" id="KW-0813">Transport</keyword>
<dbReference type="Gene3D" id="3.40.1110.10">
    <property type="entry name" value="Calcium-transporting ATPase, cytoplasmic domain N"/>
    <property type="match status" value="1"/>
</dbReference>
<evidence type="ECO:0000256" key="6">
    <source>
        <dbReference type="ARBA" id="ARBA00022692"/>
    </source>
</evidence>
<feature type="compositionally biased region" description="Polar residues" evidence="22">
    <location>
        <begin position="406"/>
        <end position="417"/>
    </location>
</feature>
<evidence type="ECO:0000313" key="26">
    <source>
        <dbReference type="Proteomes" id="UP000799538"/>
    </source>
</evidence>